<dbReference type="Proteomes" id="UP000014463">
    <property type="component" value="Unassembled WGS sequence"/>
</dbReference>
<comment type="caution">
    <text evidence="2">The sequence shown here is derived from an EMBL/GenBank/DDBJ whole genome shotgun (WGS) entry which is preliminary data.</text>
</comment>
<dbReference type="RefSeq" id="WP_016418581.1">
    <property type="nucleotide sequence ID" value="NZ_AUAB01000035.1"/>
</dbReference>
<evidence type="ECO:0000313" key="2">
    <source>
        <dbReference type="EMBL" id="EPC00592.1"/>
    </source>
</evidence>
<keyword evidence="1" id="KW-0812">Transmembrane</keyword>
<feature type="transmembrane region" description="Helical" evidence="1">
    <location>
        <begin position="26"/>
        <end position="46"/>
    </location>
</feature>
<dbReference type="NCBIfam" id="TIGR03750">
    <property type="entry name" value="conj_TIGR03750"/>
    <property type="match status" value="1"/>
</dbReference>
<dbReference type="AlphaFoldDB" id="S2KEH6"/>
<evidence type="ECO:0008006" key="4">
    <source>
        <dbReference type="Google" id="ProtNLM"/>
    </source>
</evidence>
<evidence type="ECO:0000256" key="1">
    <source>
        <dbReference type="SAM" id="Phobius"/>
    </source>
</evidence>
<reference evidence="2 3" key="1">
    <citation type="journal article" date="2013" name="Genome Announc.">
        <title>Draft genome sequence of the moderately halophilic gammaproteobacterium Halomonas anticariensis FP35.</title>
        <authorList>
            <person name="Tahrioui A."/>
            <person name="Quesada E."/>
            <person name="Llamas I."/>
        </authorList>
    </citation>
    <scope>NUCLEOTIDE SEQUENCE [LARGE SCALE GENOMIC DNA]</scope>
    <source>
        <strain evidence="3">DSM 16096 / CECT 5854 / LMG 22089 / FP35</strain>
    </source>
</reference>
<keyword evidence="1" id="KW-0472">Membrane</keyword>
<dbReference type="EMBL" id="ASTJ01000040">
    <property type="protein sequence ID" value="EPC00592.1"/>
    <property type="molecule type" value="Genomic_DNA"/>
</dbReference>
<protein>
    <recommendedName>
        <fullName evidence="4">TIGR03750 family conjugal transfer protein</fullName>
    </recommendedName>
</protein>
<name>S2KEH6_LITA3</name>
<dbReference type="PATRIC" id="fig|1121939.11.peg.4071"/>
<keyword evidence="1" id="KW-1133">Transmembrane helix</keyword>
<gene>
    <name evidence="2" type="ORF">L861_06540</name>
</gene>
<dbReference type="OrthoDB" id="8907898at2"/>
<feature type="transmembrane region" description="Helical" evidence="1">
    <location>
        <begin position="52"/>
        <end position="70"/>
    </location>
</feature>
<dbReference type="InterPro" id="IPR021877">
    <property type="entry name" value="DUF3487"/>
</dbReference>
<evidence type="ECO:0000313" key="3">
    <source>
        <dbReference type="Proteomes" id="UP000014463"/>
    </source>
</evidence>
<sequence>MASIDFLPRRLNEVPVVFRGMTGREVGLMAVGGFALGVPAGIVSALVLGAIAMVPTVASVTAGLALWFGGTVMRRLRRGRTTTWFYRRLQWKLASAGLPLGEGETLITRSTVFRIGRDTRGRGGRP</sequence>
<keyword evidence="3" id="KW-1185">Reference proteome</keyword>
<organism evidence="2 3">
    <name type="scientific">Litchfieldella anticariensis (strain DSM 16096 / CECT 5854 / CIP 108499 / LMG 22089 / FP35)</name>
    <name type="common">Halomonas anticariensis</name>
    <dbReference type="NCBI Taxonomy" id="1121939"/>
    <lineage>
        <taxon>Bacteria</taxon>
        <taxon>Pseudomonadati</taxon>
        <taxon>Pseudomonadota</taxon>
        <taxon>Gammaproteobacteria</taxon>
        <taxon>Oceanospirillales</taxon>
        <taxon>Halomonadaceae</taxon>
        <taxon>Litchfieldella</taxon>
    </lineage>
</organism>
<dbReference type="Pfam" id="PF11990">
    <property type="entry name" value="DUF3487"/>
    <property type="match status" value="1"/>
</dbReference>
<dbReference type="STRING" id="1121939.L861_06540"/>
<accession>S2KEH6</accession>
<proteinExistence type="predicted"/>